<reference evidence="1 2" key="1">
    <citation type="submission" date="2019-01" db="EMBL/GenBank/DDBJ databases">
        <authorList>
            <person name="Chen W.-M."/>
        </authorList>
    </citation>
    <scope>NUCLEOTIDE SEQUENCE [LARGE SCALE GENOMIC DNA]</scope>
    <source>
        <strain evidence="1 2">TER-1</strain>
    </source>
</reference>
<comment type="caution">
    <text evidence="1">The sequence shown here is derived from an EMBL/GenBank/DDBJ whole genome shotgun (WGS) entry which is preliminary data.</text>
</comment>
<evidence type="ECO:0000313" key="2">
    <source>
        <dbReference type="Proteomes" id="UP000286997"/>
    </source>
</evidence>
<gene>
    <name evidence="1" type="ORF">EOE48_11230</name>
</gene>
<dbReference type="Proteomes" id="UP000286997">
    <property type="component" value="Unassembled WGS sequence"/>
</dbReference>
<protein>
    <submittedName>
        <fullName evidence="1">Uncharacterized protein</fullName>
    </submittedName>
</protein>
<evidence type="ECO:0000313" key="1">
    <source>
        <dbReference type="EMBL" id="RVU18453.1"/>
    </source>
</evidence>
<sequence>MTNRLLAGTVFLGGAASIGVLIWNLTWNDNTDPLCKFANERNMRCLTLASPETYERGAIIRQTQETKNNKTTPLAQNYILSDACILPGANISFAKFKDDTKNSVGFPNQTVSLSRSFSFGPRVSSQSFGGVEIKLGPKASSNLSVSLSSDGARHFNIETTPLKDAIGSCFVRQSCVDLIKNSDNQIIKEILIAKNLELKIKEGNNAEYSLDIALGKGLVEATFGGNNTIERIQNISKQGDMAFGGVFFDKQELLEIKKCTRDLVMLENKHNSVTNVGIYPRIRNSEPIQKQTTDEDSLLRLSYEAPDRASKEGMAPADVAGSTKAIINPITNQVEFVSLYHTTPGERWFDVERDGEILVHGHKNIYADVVSSTRSDVKIRLANRSDFVKKLKMQINDVDNYSVSLLNAPFVPYYTYFKPLTMIRNDGKQVELDAVWLRGKANKVFELGSMEAGETVELIMGYSRNTKASFSVDAGSIRNELSASFFLE</sequence>
<name>A0A3S2WBI7_9HYPH</name>
<keyword evidence="2" id="KW-1185">Reference proteome</keyword>
<dbReference type="EMBL" id="SACP01000009">
    <property type="protein sequence ID" value="RVU18453.1"/>
    <property type="molecule type" value="Genomic_DNA"/>
</dbReference>
<organism evidence="1 2">
    <name type="scientific">Methylobacterium oryzihabitans</name>
    <dbReference type="NCBI Taxonomy" id="2499852"/>
    <lineage>
        <taxon>Bacteria</taxon>
        <taxon>Pseudomonadati</taxon>
        <taxon>Pseudomonadota</taxon>
        <taxon>Alphaproteobacteria</taxon>
        <taxon>Hyphomicrobiales</taxon>
        <taxon>Methylobacteriaceae</taxon>
        <taxon>Methylobacterium</taxon>
    </lineage>
</organism>
<accession>A0A3S2WBI7</accession>
<dbReference type="RefSeq" id="WP_127728935.1">
    <property type="nucleotide sequence ID" value="NZ_SACP01000009.1"/>
</dbReference>
<dbReference type="AlphaFoldDB" id="A0A3S2WBI7"/>
<proteinExistence type="predicted"/>